<organism evidence="1 2">
    <name type="scientific">Phaeobacter gallaeciensis</name>
    <dbReference type="NCBI Taxonomy" id="60890"/>
    <lineage>
        <taxon>Bacteria</taxon>
        <taxon>Pseudomonadati</taxon>
        <taxon>Pseudomonadota</taxon>
        <taxon>Alphaproteobacteria</taxon>
        <taxon>Rhodobacterales</taxon>
        <taxon>Roseobacteraceae</taxon>
        <taxon>Phaeobacter</taxon>
    </lineage>
</organism>
<name>A0A366WXX5_9RHOB</name>
<gene>
    <name evidence="1" type="ORF">DS909_10470</name>
</gene>
<sequence>MYRTTLSFLLAAGLTVPTSVSPCGFHNYAPQPTLVDRLLGSDQIVLARSAPNNPFRFEAYEALEGGLNFSEIPLLVDSTTRRRFALDTNAAVLFARDGAYGPWQRLAYVDAAMAPVVRTVMARLPSWELGEGTDRFRYFTTLVGHPEDRIHKLALRELDLADYSLLRSLDLRIDTPRLVARLNHLNENEFKAIRILLLGLSDDIQLRDRLAKGVQYNVRSGGTYLGAYATALIELVGPDAVTNLAARYLTNREIPLQTRELLIEAIALHGGTDDQDMEASISQAINSALWIDPRLAAAAARQFGARGNWSLQDAVQALLEEGTVLGVADKQDVSHYVVLANEALEKP</sequence>
<comment type="caution">
    <text evidence="1">The sequence shown here is derived from an EMBL/GenBank/DDBJ whole genome shotgun (WGS) entry which is preliminary data.</text>
</comment>
<protein>
    <submittedName>
        <fullName evidence="1">Uncharacterized protein</fullName>
    </submittedName>
</protein>
<evidence type="ECO:0000313" key="2">
    <source>
        <dbReference type="Proteomes" id="UP000252706"/>
    </source>
</evidence>
<dbReference type="EMBL" id="QOCE01000029">
    <property type="protein sequence ID" value="RBW55528.1"/>
    <property type="molecule type" value="Genomic_DNA"/>
</dbReference>
<dbReference type="OrthoDB" id="7702485at2"/>
<dbReference type="AlphaFoldDB" id="A0A366WXX5"/>
<accession>A0A366WXX5</accession>
<proteinExistence type="predicted"/>
<dbReference type="RefSeq" id="WP_147232868.1">
    <property type="nucleotide sequence ID" value="NZ_QOCE01000029.1"/>
</dbReference>
<dbReference type="Proteomes" id="UP000252706">
    <property type="component" value="Unassembled WGS sequence"/>
</dbReference>
<evidence type="ECO:0000313" key="1">
    <source>
        <dbReference type="EMBL" id="RBW55528.1"/>
    </source>
</evidence>
<reference evidence="1 2" key="1">
    <citation type="submission" date="2018-07" db="EMBL/GenBank/DDBJ databases">
        <title>Modular assembly of carbohydrate-degrading microbial communities in the ocean.</title>
        <authorList>
            <person name="Enke T.N."/>
            <person name="Datta M.S."/>
            <person name="Schwartzman J.A."/>
            <person name="Cermak N."/>
            <person name="Schmitz D.A."/>
            <person name="Barrere J."/>
            <person name="Cordero O.X."/>
        </authorList>
    </citation>
    <scope>NUCLEOTIDE SEQUENCE [LARGE SCALE GENOMIC DNA]</scope>
    <source>
        <strain evidence="1 2">C3M10</strain>
    </source>
</reference>